<evidence type="ECO:0000313" key="4">
    <source>
        <dbReference type="Proteomes" id="UP001246372"/>
    </source>
</evidence>
<dbReference type="PROSITE" id="PS50110">
    <property type="entry name" value="RESPONSE_REGULATORY"/>
    <property type="match status" value="1"/>
</dbReference>
<reference evidence="3" key="1">
    <citation type="submission" date="2023-09" db="EMBL/GenBank/DDBJ databases">
        <title>Paucibacter sp. APW11 Genome sequencing and assembly.</title>
        <authorList>
            <person name="Kim I."/>
        </authorList>
    </citation>
    <scope>NUCLEOTIDE SEQUENCE</scope>
    <source>
        <strain evidence="3">APW11</strain>
    </source>
</reference>
<evidence type="ECO:0000256" key="1">
    <source>
        <dbReference type="PROSITE-ProRule" id="PRU00169"/>
    </source>
</evidence>
<dbReference type="RefSeq" id="WP_315650622.1">
    <property type="nucleotide sequence ID" value="NZ_JAVXZY010000004.1"/>
</dbReference>
<comment type="caution">
    <text evidence="3">The sequence shown here is derived from an EMBL/GenBank/DDBJ whole genome shotgun (WGS) entry which is preliminary data.</text>
</comment>
<name>A0ABU3PBY2_9BURK</name>
<dbReference type="Proteomes" id="UP001246372">
    <property type="component" value="Unassembled WGS sequence"/>
</dbReference>
<dbReference type="Gene3D" id="3.40.50.2300">
    <property type="match status" value="1"/>
</dbReference>
<evidence type="ECO:0000259" key="2">
    <source>
        <dbReference type="PROSITE" id="PS50110"/>
    </source>
</evidence>
<dbReference type="CDD" id="cd00156">
    <property type="entry name" value="REC"/>
    <property type="match status" value="1"/>
</dbReference>
<accession>A0ABU3PBY2</accession>
<organism evidence="3 4">
    <name type="scientific">Roseateles aquae</name>
    <dbReference type="NCBI Taxonomy" id="3077235"/>
    <lineage>
        <taxon>Bacteria</taxon>
        <taxon>Pseudomonadati</taxon>
        <taxon>Pseudomonadota</taxon>
        <taxon>Betaproteobacteria</taxon>
        <taxon>Burkholderiales</taxon>
        <taxon>Sphaerotilaceae</taxon>
        <taxon>Roseateles</taxon>
    </lineage>
</organism>
<dbReference type="InterPro" id="IPR011006">
    <property type="entry name" value="CheY-like_superfamily"/>
</dbReference>
<evidence type="ECO:0000313" key="3">
    <source>
        <dbReference type="EMBL" id="MDT9000074.1"/>
    </source>
</evidence>
<dbReference type="EMBL" id="JAVXZY010000004">
    <property type="protein sequence ID" value="MDT9000074.1"/>
    <property type="molecule type" value="Genomic_DNA"/>
</dbReference>
<proteinExistence type="predicted"/>
<dbReference type="InterPro" id="IPR001789">
    <property type="entry name" value="Sig_transdc_resp-reg_receiver"/>
</dbReference>
<gene>
    <name evidence="3" type="ORF">RQP53_12430</name>
</gene>
<protein>
    <submittedName>
        <fullName evidence="3">Response regulator</fullName>
    </submittedName>
</protein>
<keyword evidence="1" id="KW-0597">Phosphoprotein</keyword>
<keyword evidence="4" id="KW-1185">Reference proteome</keyword>
<dbReference type="SUPFAM" id="SSF52172">
    <property type="entry name" value="CheY-like"/>
    <property type="match status" value="1"/>
</dbReference>
<feature type="modified residue" description="4-aspartylphosphate" evidence="1">
    <location>
        <position position="49"/>
    </location>
</feature>
<sequence>MDPLAGVQTFARQLLESFGFDPQGILCCGNTETALAQGLEFKPDFLITDWFGKSPLTGLALHQRLLEVKPTCRLSLLSFEVTPDHEAQAKQAGARFLLKKPFTAEDLRRTLHQALQVMAKDYPELHQRLQSVMMAPRPQPAIAPRPIVLPPMVQYKPGDKVRFGDKTEVVECVVVRHGELVVQLKNKSGLIPATKLQKQ</sequence>
<feature type="domain" description="Response regulatory" evidence="2">
    <location>
        <begin position="1"/>
        <end position="115"/>
    </location>
</feature>